<organism evidence="1 2">
    <name type="scientific">Leptospira interrogans serovar Canicola</name>
    <dbReference type="NCBI Taxonomy" id="211880"/>
    <lineage>
        <taxon>Bacteria</taxon>
        <taxon>Pseudomonadati</taxon>
        <taxon>Spirochaetota</taxon>
        <taxon>Spirochaetia</taxon>
        <taxon>Leptospirales</taxon>
        <taxon>Leptospiraceae</taxon>
        <taxon>Leptospira</taxon>
    </lineage>
</organism>
<dbReference type="EMBL" id="CP043884">
    <property type="protein sequence ID" value="QOI41876.1"/>
    <property type="molecule type" value="Genomic_DNA"/>
</dbReference>
<gene>
    <name evidence="1" type="ORF">Lepto782_06090</name>
</gene>
<sequence length="105" mass="12116">MVLRGFLCALAGESIELAITVRATFDLSCRENWKKYLEFLFFLHVIREIVSLDSILYPRIATIAYDSQENYDVEVVIGGVLTNLYMNSATTYFHRTVAQLHYDDL</sequence>
<proteinExistence type="predicted"/>
<name>A0AAP9WAS9_LEPIR</name>
<evidence type="ECO:0000313" key="1">
    <source>
        <dbReference type="EMBL" id="QOI41876.1"/>
    </source>
</evidence>
<evidence type="ECO:0000313" key="2">
    <source>
        <dbReference type="Proteomes" id="UP000663124"/>
    </source>
</evidence>
<reference evidence="1" key="1">
    <citation type="submission" date="2019-09" db="EMBL/GenBank/DDBJ databases">
        <title>Comparative Genomics of Leptospira interrogans Reveals Genome Plasticity - A Common Adaptive Strategy for Survival in Various Hosts.</title>
        <authorList>
            <person name="Ramli S.R."/>
            <person name="Bunk B."/>
            <person name="Goris M."/>
            <person name="Bhuju S."/>
            <person name="Jarek M."/>
            <person name="Sproer C."/>
            <person name="Mustakim S."/>
            <person name="Strommenger B."/>
            <person name="Pessler F."/>
        </authorList>
    </citation>
    <scope>NUCLEOTIDE SEQUENCE</scope>
    <source>
        <strain evidence="1">782</strain>
    </source>
</reference>
<protein>
    <submittedName>
        <fullName evidence="1">Uncharacterized protein</fullName>
    </submittedName>
</protein>
<dbReference type="RefSeq" id="WP_000244250.1">
    <property type="nucleotide sequence ID" value="NZ_CP043884.1"/>
</dbReference>
<dbReference type="Proteomes" id="UP000663124">
    <property type="component" value="Chromosome 1"/>
</dbReference>
<accession>A0AAP9WAS9</accession>
<dbReference type="AlphaFoldDB" id="A0AAP9WAS9"/>